<keyword evidence="2" id="KW-1185">Reference proteome</keyword>
<dbReference type="Proteomes" id="UP001168528">
    <property type="component" value="Unassembled WGS sequence"/>
</dbReference>
<evidence type="ECO:0000313" key="1">
    <source>
        <dbReference type="EMBL" id="MDO1448530.1"/>
    </source>
</evidence>
<dbReference type="InterPro" id="IPR008551">
    <property type="entry name" value="TANGO2"/>
</dbReference>
<evidence type="ECO:0000313" key="2">
    <source>
        <dbReference type="Proteomes" id="UP001168528"/>
    </source>
</evidence>
<dbReference type="Pfam" id="PF05742">
    <property type="entry name" value="TANGO2"/>
    <property type="match status" value="1"/>
</dbReference>
<name>A0ABT8R8X0_9BACT</name>
<dbReference type="RefSeq" id="WP_302039331.1">
    <property type="nucleotide sequence ID" value="NZ_JAUKPO010000012.1"/>
</dbReference>
<accession>A0ABT8R8X0</accession>
<gene>
    <name evidence="1" type="ORF">Q0590_19795</name>
</gene>
<dbReference type="EMBL" id="JAUKPO010000012">
    <property type="protein sequence ID" value="MDO1448530.1"/>
    <property type="molecule type" value="Genomic_DNA"/>
</dbReference>
<reference evidence="1" key="1">
    <citation type="submission" date="2023-07" db="EMBL/GenBank/DDBJ databases">
        <title>The genome sequence of Rhodocytophaga aerolata KACC 12507.</title>
        <authorList>
            <person name="Zhang X."/>
        </authorList>
    </citation>
    <scope>NUCLEOTIDE SEQUENCE</scope>
    <source>
        <strain evidence="1">KACC 12507</strain>
    </source>
</reference>
<comment type="caution">
    <text evidence="1">The sequence shown here is derived from an EMBL/GenBank/DDBJ whole genome shotgun (WGS) entry which is preliminary data.</text>
</comment>
<protein>
    <submittedName>
        <fullName evidence="1">NRDE family protein</fullName>
    </submittedName>
</protein>
<organism evidence="1 2">
    <name type="scientific">Rhodocytophaga aerolata</name>
    <dbReference type="NCBI Taxonomy" id="455078"/>
    <lineage>
        <taxon>Bacteria</taxon>
        <taxon>Pseudomonadati</taxon>
        <taxon>Bacteroidota</taxon>
        <taxon>Cytophagia</taxon>
        <taxon>Cytophagales</taxon>
        <taxon>Rhodocytophagaceae</taxon>
        <taxon>Rhodocytophaga</taxon>
    </lineage>
</organism>
<proteinExistence type="predicted"/>
<sequence length="246" mass="28162">MCTVTYLPTSDTTFILTSSRDERIARKPALFPVYKHTPFHAKVLFPQDGDKGGTWIASSSTLTVCLLNGAFENHVPEPPYRLSRGLVVVSVFDYASVDEFIHAYNFQGIEPFTMIMVQHASTVILTELRWDGKEKHISKTNSQQPYIWSSVTLYDRQMIEERTLWFSQWLQEKAFNVESIRGFHQSGGKGTDTSYNIRMNRPGLVSTVSITSVEVEISLLRMYYEDLATNTLAQQTFRRLAYPQII</sequence>